<dbReference type="InterPro" id="IPR012317">
    <property type="entry name" value="Poly(ADP-ribose)pol_cat_dom"/>
</dbReference>
<feature type="domain" description="PARP catalytic" evidence="3">
    <location>
        <begin position="225"/>
        <end position="409"/>
    </location>
</feature>
<keyword evidence="2" id="KW-0175">Coiled coil</keyword>
<dbReference type="PROSITE" id="PS51059">
    <property type="entry name" value="PARP_CATALYTIC"/>
    <property type="match status" value="1"/>
</dbReference>
<dbReference type="Pfam" id="PF00644">
    <property type="entry name" value="PARP"/>
    <property type="match status" value="1"/>
</dbReference>
<dbReference type="AlphaFoldDB" id="A0AAW2ZDU3"/>
<keyword evidence="1" id="KW-0520">NAD</keyword>
<dbReference type="EMBL" id="JAOPGA020001356">
    <property type="protein sequence ID" value="KAL0487610.1"/>
    <property type="molecule type" value="Genomic_DNA"/>
</dbReference>
<comment type="caution">
    <text evidence="4">The sequence shown here is derived from an EMBL/GenBank/DDBJ whole genome shotgun (WGS) entry which is preliminary data.</text>
</comment>
<evidence type="ECO:0000313" key="4">
    <source>
        <dbReference type="EMBL" id="KAL0487610.1"/>
    </source>
</evidence>
<dbReference type="GO" id="GO:0003950">
    <property type="term" value="F:NAD+ poly-ADP-ribosyltransferase activity"/>
    <property type="evidence" value="ECO:0007669"/>
    <property type="project" value="UniProtKB-UniRule"/>
</dbReference>
<protein>
    <recommendedName>
        <fullName evidence="1">Poly [ADP-ribose] polymerase</fullName>
        <shortName evidence="1">PARP</shortName>
        <ecNumber evidence="1">2.4.2.-</ecNumber>
    </recommendedName>
</protein>
<dbReference type="Gene3D" id="3.90.228.10">
    <property type="match status" value="1"/>
</dbReference>
<dbReference type="GO" id="GO:1990404">
    <property type="term" value="F:NAD+-protein mono-ADP-ribosyltransferase activity"/>
    <property type="evidence" value="ECO:0007669"/>
    <property type="project" value="TreeGrafter"/>
</dbReference>
<evidence type="ECO:0000256" key="1">
    <source>
        <dbReference type="RuleBase" id="RU362114"/>
    </source>
</evidence>
<name>A0AAW2ZDU3_9EUKA</name>
<dbReference type="InterPro" id="IPR051712">
    <property type="entry name" value="ARTD-AVP"/>
</dbReference>
<feature type="coiled-coil region" evidence="2">
    <location>
        <begin position="140"/>
        <end position="190"/>
    </location>
</feature>
<dbReference type="Proteomes" id="UP001431209">
    <property type="component" value="Unassembled WGS sequence"/>
</dbReference>
<dbReference type="GO" id="GO:0005634">
    <property type="term" value="C:nucleus"/>
    <property type="evidence" value="ECO:0007669"/>
    <property type="project" value="TreeGrafter"/>
</dbReference>
<dbReference type="PANTHER" id="PTHR45740">
    <property type="entry name" value="POLY [ADP-RIBOSE] POLYMERASE"/>
    <property type="match status" value="1"/>
</dbReference>
<evidence type="ECO:0000256" key="2">
    <source>
        <dbReference type="SAM" id="Coils"/>
    </source>
</evidence>
<keyword evidence="5" id="KW-1185">Reference proteome</keyword>
<keyword evidence="1" id="KW-0328">Glycosyltransferase</keyword>
<dbReference type="PANTHER" id="PTHR45740:SF2">
    <property type="entry name" value="POLY [ADP-RIBOSE] POLYMERASE"/>
    <property type="match status" value="1"/>
</dbReference>
<organism evidence="4 5">
    <name type="scientific">Acrasis kona</name>
    <dbReference type="NCBI Taxonomy" id="1008807"/>
    <lineage>
        <taxon>Eukaryota</taxon>
        <taxon>Discoba</taxon>
        <taxon>Heterolobosea</taxon>
        <taxon>Tetramitia</taxon>
        <taxon>Eutetramitia</taxon>
        <taxon>Acrasidae</taxon>
        <taxon>Acrasis</taxon>
    </lineage>
</organism>
<keyword evidence="1" id="KW-0808">Transferase</keyword>
<accession>A0AAW2ZDU3</accession>
<evidence type="ECO:0000259" key="3">
    <source>
        <dbReference type="PROSITE" id="PS51059"/>
    </source>
</evidence>
<proteinExistence type="predicted"/>
<evidence type="ECO:0000313" key="5">
    <source>
        <dbReference type="Proteomes" id="UP001431209"/>
    </source>
</evidence>
<dbReference type="EC" id="2.4.2.-" evidence="1"/>
<reference evidence="4 5" key="1">
    <citation type="submission" date="2024-03" db="EMBL/GenBank/DDBJ databases">
        <title>The Acrasis kona genome and developmental transcriptomes reveal deep origins of eukaryotic multicellular pathways.</title>
        <authorList>
            <person name="Sheikh S."/>
            <person name="Fu C.-J."/>
            <person name="Brown M.W."/>
            <person name="Baldauf S.L."/>
        </authorList>
    </citation>
    <scope>NUCLEOTIDE SEQUENCE [LARGE SCALE GENOMIC DNA]</scope>
    <source>
        <strain evidence="4 5">ATCC MYA-3509</strain>
    </source>
</reference>
<sequence length="409" mass="47456">MWFSTPKVVTPPRPAQLEQNDIDELNKFIKSIDSRTTPNVSKLLSIYKSKIERQKEYTNLDKKSQEDVYLLNDDFPQVSPAQIADDLVRCKNDVLITKMFLKKPHYEVHDQFSPIQSTHFLDSVIEVKSAQLFKHLEPDIQALETNYTEIMSRIEELKVDMLYKKKMAEFKNEENQINNNSEELNVMQKLSYDKLKEASFKFFCEGEEQILEKKGLKIYDIPNSHQFDYEAEQIHFRFVESTLHRLFNSKNLSPFAHQLNKVEYIVNPVLLKAFEKKRIELAHTHGFLLESVKPLLLFHGTSVQNMDNIIKTGFLRSKIGSSTDKGFYGSGFYFSENPSLSMGYSRSNTSMLLCMVLVGKAYRCQYDLGCDKKQGYDSHVAPDGSSEVIIFDPAQVLPCYRLTYSSEYW</sequence>
<gene>
    <name evidence="4" type="ORF">AKO1_000250</name>
</gene>
<dbReference type="SUPFAM" id="SSF56399">
    <property type="entry name" value="ADP-ribosylation"/>
    <property type="match status" value="1"/>
</dbReference>